<sequence length="228" mass="25900">MKKAIQMFVLLLLVSGLGYYTYRNTARASVITYESNRNAADYPKTLDSIRLIRKALHRKSQAEIAKTFTHQLTENIFPYWYGTNWDFNGTTQKPNEGSIACGYFVTTTLRDLGVNINRVKLAQCASEQMIKSLVSEVNIERFSNKNIQEFEQALKTKGNGLYVVGLDNHTGFLHIADEGNFFIHSSGARPFKVVKEKFSESALLIKSKYRVVGKLSADKKLLNNWTKI</sequence>
<gene>
    <name evidence="1" type="ORF">GCM10022386_11170</name>
</gene>
<protein>
    <submittedName>
        <fullName evidence="1">Uncharacterized protein</fullName>
    </submittedName>
</protein>
<name>A0ABP7TP38_9FLAO</name>
<dbReference type="RefSeq" id="WP_324690701.1">
    <property type="nucleotide sequence ID" value="NZ_BAABCR010000013.1"/>
</dbReference>
<comment type="caution">
    <text evidence="1">The sequence shown here is derived from an EMBL/GenBank/DDBJ whole genome shotgun (WGS) entry which is preliminary data.</text>
</comment>
<reference evidence="2" key="1">
    <citation type="journal article" date="2019" name="Int. J. Syst. Evol. Microbiol.">
        <title>The Global Catalogue of Microorganisms (GCM) 10K type strain sequencing project: providing services to taxonomists for standard genome sequencing and annotation.</title>
        <authorList>
            <consortium name="The Broad Institute Genomics Platform"/>
            <consortium name="The Broad Institute Genome Sequencing Center for Infectious Disease"/>
            <person name="Wu L."/>
            <person name="Ma J."/>
        </authorList>
    </citation>
    <scope>NUCLEOTIDE SEQUENCE [LARGE SCALE GENOMIC DNA]</scope>
    <source>
        <strain evidence="2">JCM 17064</strain>
    </source>
</reference>
<accession>A0ABP7TP38</accession>
<dbReference type="Proteomes" id="UP001500968">
    <property type="component" value="Unassembled WGS sequence"/>
</dbReference>
<evidence type="ECO:0000313" key="2">
    <source>
        <dbReference type="Proteomes" id="UP001500968"/>
    </source>
</evidence>
<proteinExistence type="predicted"/>
<dbReference type="EMBL" id="BAABCR010000013">
    <property type="protein sequence ID" value="GAA4029208.1"/>
    <property type="molecule type" value="Genomic_DNA"/>
</dbReference>
<organism evidence="1 2">
    <name type="scientific">Flavobacterium cheonhonense</name>
    <dbReference type="NCBI Taxonomy" id="706185"/>
    <lineage>
        <taxon>Bacteria</taxon>
        <taxon>Pseudomonadati</taxon>
        <taxon>Bacteroidota</taxon>
        <taxon>Flavobacteriia</taxon>
        <taxon>Flavobacteriales</taxon>
        <taxon>Flavobacteriaceae</taxon>
        <taxon>Flavobacterium</taxon>
    </lineage>
</organism>
<keyword evidence="2" id="KW-1185">Reference proteome</keyword>
<evidence type="ECO:0000313" key="1">
    <source>
        <dbReference type="EMBL" id="GAA4029208.1"/>
    </source>
</evidence>